<keyword evidence="3" id="KW-0732">Signal</keyword>
<evidence type="ECO:0000256" key="3">
    <source>
        <dbReference type="ARBA" id="ARBA00022729"/>
    </source>
</evidence>
<dbReference type="GO" id="GO:0009279">
    <property type="term" value="C:cell outer membrane"/>
    <property type="evidence" value="ECO:0007669"/>
    <property type="project" value="UniProtKB-SubCell"/>
</dbReference>
<name>A0A2T0TSZ8_9SPHI</name>
<protein>
    <submittedName>
        <fullName evidence="8">Putative outer membrane starch-binding protein</fullName>
    </submittedName>
</protein>
<feature type="domain" description="RagB/SusD" evidence="6">
    <location>
        <begin position="355"/>
        <end position="506"/>
    </location>
</feature>
<dbReference type="CDD" id="cd08977">
    <property type="entry name" value="SusD"/>
    <property type="match status" value="1"/>
</dbReference>
<comment type="caution">
    <text evidence="8">The sequence shown here is derived from an EMBL/GenBank/DDBJ whole genome shotgun (WGS) entry which is preliminary data.</text>
</comment>
<evidence type="ECO:0000256" key="1">
    <source>
        <dbReference type="ARBA" id="ARBA00004442"/>
    </source>
</evidence>
<organism evidence="8 9">
    <name type="scientific">Arcticibacter pallidicorallinus</name>
    <dbReference type="NCBI Taxonomy" id="1259464"/>
    <lineage>
        <taxon>Bacteria</taxon>
        <taxon>Pseudomonadati</taxon>
        <taxon>Bacteroidota</taxon>
        <taxon>Sphingobacteriia</taxon>
        <taxon>Sphingobacteriales</taxon>
        <taxon>Sphingobacteriaceae</taxon>
        <taxon>Arcticibacter</taxon>
    </lineage>
</organism>
<dbReference type="Pfam" id="PF07980">
    <property type="entry name" value="SusD_RagB"/>
    <property type="match status" value="1"/>
</dbReference>
<accession>A0A2T0TSZ8</accession>
<dbReference type="Pfam" id="PF14322">
    <property type="entry name" value="SusD-like_3"/>
    <property type="match status" value="1"/>
</dbReference>
<keyword evidence="9" id="KW-1185">Reference proteome</keyword>
<dbReference type="InterPro" id="IPR011990">
    <property type="entry name" value="TPR-like_helical_dom_sf"/>
</dbReference>
<keyword evidence="5" id="KW-0998">Cell outer membrane</keyword>
<dbReference type="EMBL" id="PVTH01000013">
    <property type="protein sequence ID" value="PRY48832.1"/>
    <property type="molecule type" value="Genomic_DNA"/>
</dbReference>
<evidence type="ECO:0000256" key="4">
    <source>
        <dbReference type="ARBA" id="ARBA00023136"/>
    </source>
</evidence>
<dbReference type="PROSITE" id="PS51257">
    <property type="entry name" value="PROKAR_LIPOPROTEIN"/>
    <property type="match status" value="1"/>
</dbReference>
<dbReference type="Gene3D" id="1.25.40.390">
    <property type="match status" value="1"/>
</dbReference>
<evidence type="ECO:0000256" key="2">
    <source>
        <dbReference type="ARBA" id="ARBA00006275"/>
    </source>
</evidence>
<dbReference type="OrthoDB" id="993981at2"/>
<dbReference type="InterPro" id="IPR012944">
    <property type="entry name" value="SusD_RagB_dom"/>
</dbReference>
<evidence type="ECO:0000256" key="5">
    <source>
        <dbReference type="ARBA" id="ARBA00023237"/>
    </source>
</evidence>
<gene>
    <name evidence="8" type="ORF">B0I27_11314</name>
</gene>
<dbReference type="Proteomes" id="UP000238034">
    <property type="component" value="Unassembled WGS sequence"/>
</dbReference>
<comment type="subcellular location">
    <subcellularLocation>
        <location evidence="1">Cell outer membrane</location>
    </subcellularLocation>
</comment>
<feature type="domain" description="SusD-like N-terminal" evidence="7">
    <location>
        <begin position="45"/>
        <end position="220"/>
    </location>
</feature>
<proteinExistence type="inferred from homology"/>
<evidence type="ECO:0000259" key="7">
    <source>
        <dbReference type="Pfam" id="PF14322"/>
    </source>
</evidence>
<dbReference type="SUPFAM" id="SSF48452">
    <property type="entry name" value="TPR-like"/>
    <property type="match status" value="1"/>
</dbReference>
<reference evidence="8 9" key="1">
    <citation type="submission" date="2018-03" db="EMBL/GenBank/DDBJ databases">
        <title>Genomic Encyclopedia of Type Strains, Phase III (KMG-III): the genomes of soil and plant-associated and newly described type strains.</title>
        <authorList>
            <person name="Whitman W."/>
        </authorList>
    </citation>
    <scope>NUCLEOTIDE SEQUENCE [LARGE SCALE GENOMIC DNA]</scope>
    <source>
        <strain evidence="8 9">CGMCC 1.9313</strain>
    </source>
</reference>
<dbReference type="RefSeq" id="WP_106295175.1">
    <property type="nucleotide sequence ID" value="NZ_PVTH01000013.1"/>
</dbReference>
<dbReference type="AlphaFoldDB" id="A0A2T0TSZ8"/>
<keyword evidence="4" id="KW-0472">Membrane</keyword>
<evidence type="ECO:0000313" key="9">
    <source>
        <dbReference type="Proteomes" id="UP000238034"/>
    </source>
</evidence>
<sequence>MKKILFSTIISFSILFASCEKELDQAPISDASTARFYDSPDDFVQAVNATYASLRAYPDRQLNLSETRSDNLYATSDGGVRDWEGVNSFHKTIASNPYIIEAWSENFNGVLKANTVLDQIEKNGAVIRDESLKTRLSAEARFLRAFFYFDLVRWFGALPIIERPLLAEEATSVGRSPVEEVYQFIISDLQFAQENLPEQYASVDKGRATKFAAKGLLALVHMTRSGPTYGVKGPGLGLNEWSNALTLLNEIIGSGKYSMLTNTGSATTAYSDIFSYTNEGNAEVVFDIQYITGVNPVLGATFPWVLVPDEWFQSLGKTTQGGLTIRPVSTNLLNSYEANDIRRNFSIQTGFTFNGKTETRSFFKKYVDISKVPTSSRLDWPINFIVMRYTDILMLKAECILNGAPGTQAEVDAILNQVRSRARLAPLSNVTLAQLMEERRKEFAGEGSRWHDLVRSGLVETKIPAWIETEDVLNQMQNFIKEYVIYPIPQSQLDVRQGLYTQNDGY</sequence>
<dbReference type="InterPro" id="IPR033985">
    <property type="entry name" value="SusD-like_N"/>
</dbReference>
<comment type="similarity">
    <text evidence="2">Belongs to the SusD family.</text>
</comment>
<evidence type="ECO:0000313" key="8">
    <source>
        <dbReference type="EMBL" id="PRY48832.1"/>
    </source>
</evidence>
<evidence type="ECO:0000259" key="6">
    <source>
        <dbReference type="Pfam" id="PF07980"/>
    </source>
</evidence>